<evidence type="ECO:0000313" key="4">
    <source>
        <dbReference type="EMBL" id="GAA1710552.1"/>
    </source>
</evidence>
<dbReference type="InterPro" id="IPR003870">
    <property type="entry name" value="DUF222"/>
</dbReference>
<feature type="compositionally biased region" description="Low complexity" evidence="2">
    <location>
        <begin position="322"/>
        <end position="332"/>
    </location>
</feature>
<reference evidence="4 5" key="1">
    <citation type="journal article" date="2019" name="Int. J. Syst. Evol. Microbiol.">
        <title>The Global Catalogue of Microorganisms (GCM) 10K type strain sequencing project: providing services to taxonomists for standard genome sequencing and annotation.</title>
        <authorList>
            <consortium name="The Broad Institute Genomics Platform"/>
            <consortium name="The Broad Institute Genome Sequencing Center for Infectious Disease"/>
            <person name="Wu L."/>
            <person name="Ma J."/>
        </authorList>
    </citation>
    <scope>NUCLEOTIDE SEQUENCE [LARGE SCALE GENOMIC DNA]</scope>
    <source>
        <strain evidence="4 5">JCM 15589</strain>
    </source>
</reference>
<dbReference type="InterPro" id="IPR003615">
    <property type="entry name" value="HNH_nuc"/>
</dbReference>
<protein>
    <recommendedName>
        <fullName evidence="3">HNH nuclease domain-containing protein</fullName>
    </recommendedName>
</protein>
<feature type="region of interest" description="Disordered" evidence="2">
    <location>
        <begin position="287"/>
        <end position="369"/>
    </location>
</feature>
<keyword evidence="5" id="KW-1185">Reference proteome</keyword>
<feature type="compositionally biased region" description="Basic and acidic residues" evidence="2">
    <location>
        <begin position="547"/>
        <end position="570"/>
    </location>
</feature>
<dbReference type="Proteomes" id="UP001501138">
    <property type="component" value="Unassembled WGS sequence"/>
</dbReference>
<name>A0ABN2IRY5_9MICO</name>
<dbReference type="Gene3D" id="1.10.30.50">
    <property type="match status" value="1"/>
</dbReference>
<comment type="similarity">
    <text evidence="1">Belongs to the Rv1128c/1148c/1588c/1702c/1945/3466 family.</text>
</comment>
<feature type="compositionally biased region" description="Gly residues" evidence="2">
    <location>
        <begin position="341"/>
        <end position="362"/>
    </location>
</feature>
<comment type="caution">
    <text evidence="4">The sequence shown here is derived from an EMBL/GenBank/DDBJ whole genome shotgun (WGS) entry which is preliminary data.</text>
</comment>
<evidence type="ECO:0000256" key="1">
    <source>
        <dbReference type="ARBA" id="ARBA00023450"/>
    </source>
</evidence>
<dbReference type="SMART" id="SM00507">
    <property type="entry name" value="HNHc"/>
    <property type="match status" value="1"/>
</dbReference>
<evidence type="ECO:0000259" key="3">
    <source>
        <dbReference type="SMART" id="SM00507"/>
    </source>
</evidence>
<evidence type="ECO:0000313" key="5">
    <source>
        <dbReference type="Proteomes" id="UP001501138"/>
    </source>
</evidence>
<feature type="region of interest" description="Disordered" evidence="2">
    <location>
        <begin position="521"/>
        <end position="586"/>
    </location>
</feature>
<dbReference type="CDD" id="cd00085">
    <property type="entry name" value="HNHc"/>
    <property type="match status" value="1"/>
</dbReference>
<gene>
    <name evidence="4" type="ORF">GCM10009809_03610</name>
</gene>
<proteinExistence type="inferred from homology"/>
<sequence length="586" mass="61278">MSGAQLGAPLALEPGMLSPVSEAQIEDRVAAPVGASVHYVAAAIGDVVRLQALIDALEGRKLLAIERARRAAAECEDRLLDEADLQVGRASTVRRRELAERAFTADLATALRVGEPRAGHLVDTARVLARSGAATLVGLCAGRFSLAHAIVLGDVLDELPDPDASDHPDLVDGVDPAAVRAAVQTAALPAAPTTTLAQFRTCARRARDRAHPVPLVVRHERAADKRAVHVDPAADGMAWLTAYLPAAQAHAAYDRLTKTARTARDTGDPRTLTQLRADTLSALLLAGRDDQPDPSPSEAQPADPPPTDAPPADRVHPPNAREPGPGLPGNEPGRSEPGRRAPGGRGTPGTGGVVASAGGEGSSAGRLAGGRVPDLAQLARRITPRVQVTVPVLSLLDHSDHPAELAGHGPIDPVTATLLTANAPSLRRLLVDPDTGQVLSTDPGTYSVPAALRAFLEARDGRCRFPGCTRPVARCDVDHTTAWADGGRTTATNLAHLCRRHHVAKHQTGWDVTAQPDGTLTWTSPTGRVHHDPVAEPVDLTGPELDDVARWARDDGADVGDTLRGDRPSDRGSTSSQPGDPGPPPF</sequence>
<dbReference type="Pfam" id="PF01844">
    <property type="entry name" value="HNH"/>
    <property type="match status" value="1"/>
</dbReference>
<dbReference type="Pfam" id="PF02720">
    <property type="entry name" value="DUF222"/>
    <property type="match status" value="1"/>
</dbReference>
<dbReference type="RefSeq" id="WP_344245048.1">
    <property type="nucleotide sequence ID" value="NZ_BAAAPM010000002.1"/>
</dbReference>
<dbReference type="EMBL" id="BAAAPM010000002">
    <property type="protein sequence ID" value="GAA1710552.1"/>
    <property type="molecule type" value="Genomic_DNA"/>
</dbReference>
<evidence type="ECO:0000256" key="2">
    <source>
        <dbReference type="SAM" id="MobiDB-lite"/>
    </source>
</evidence>
<accession>A0ABN2IRY5</accession>
<dbReference type="InterPro" id="IPR002711">
    <property type="entry name" value="HNH"/>
</dbReference>
<feature type="domain" description="HNH nuclease" evidence="3">
    <location>
        <begin position="451"/>
        <end position="503"/>
    </location>
</feature>
<organism evidence="4 5">
    <name type="scientific">Isoptericola hypogeus</name>
    <dbReference type="NCBI Taxonomy" id="300179"/>
    <lineage>
        <taxon>Bacteria</taxon>
        <taxon>Bacillati</taxon>
        <taxon>Actinomycetota</taxon>
        <taxon>Actinomycetes</taxon>
        <taxon>Micrococcales</taxon>
        <taxon>Promicromonosporaceae</taxon>
        <taxon>Isoptericola</taxon>
    </lineage>
</organism>